<feature type="domain" description="C2H2-type" evidence="2">
    <location>
        <begin position="153"/>
        <end position="172"/>
    </location>
</feature>
<accession>A0A183SI52</accession>
<evidence type="ECO:0000313" key="5">
    <source>
        <dbReference type="WBParaSite" id="SSLN_0000403601-mRNA-1"/>
    </source>
</evidence>
<dbReference type="Proteomes" id="UP000275846">
    <property type="component" value="Unassembled WGS sequence"/>
</dbReference>
<dbReference type="EMBL" id="UYSU01032683">
    <property type="protein sequence ID" value="VDL90285.1"/>
    <property type="molecule type" value="Genomic_DNA"/>
</dbReference>
<reference evidence="5" key="1">
    <citation type="submission" date="2016-06" db="UniProtKB">
        <authorList>
            <consortium name="WormBaseParasite"/>
        </authorList>
    </citation>
    <scope>IDENTIFICATION</scope>
</reference>
<evidence type="ECO:0000313" key="3">
    <source>
        <dbReference type="EMBL" id="VDL90285.1"/>
    </source>
</evidence>
<sequence length="172" mass="18506">MQINPATCENLAHDRPAWRRSVKTGSAIYGADRITAAKAKRAARKSPAPRTNTANAQALPTCLRCQRIFRVRIGLVGHLRTQCTNDLTIPTFTSNSANPSSDSLTLTHGINSITPTIIEITSLYSLPVTPTTATTTAFAFTTSTTVSDGDSLLNCPQCDRTFTSRIGLVDHS</sequence>
<keyword evidence="1" id="KW-0479">Metal-binding</keyword>
<reference evidence="3 4" key="2">
    <citation type="submission" date="2018-11" db="EMBL/GenBank/DDBJ databases">
        <authorList>
            <consortium name="Pathogen Informatics"/>
        </authorList>
    </citation>
    <scope>NUCLEOTIDE SEQUENCE [LARGE SCALE GENOMIC DNA]</scope>
    <source>
        <strain evidence="3 4">NST_G2</strain>
    </source>
</reference>
<keyword evidence="1" id="KW-0863">Zinc-finger</keyword>
<name>A0A183SI52_SCHSO</name>
<gene>
    <name evidence="3" type="ORF">SSLN_LOCUS3900</name>
</gene>
<dbReference type="PROSITE" id="PS50157">
    <property type="entry name" value="ZINC_FINGER_C2H2_2"/>
    <property type="match status" value="1"/>
</dbReference>
<evidence type="ECO:0000259" key="2">
    <source>
        <dbReference type="PROSITE" id="PS50157"/>
    </source>
</evidence>
<dbReference type="GO" id="GO:0008270">
    <property type="term" value="F:zinc ion binding"/>
    <property type="evidence" value="ECO:0007669"/>
    <property type="project" value="UniProtKB-KW"/>
</dbReference>
<evidence type="ECO:0000313" key="4">
    <source>
        <dbReference type="Proteomes" id="UP000275846"/>
    </source>
</evidence>
<keyword evidence="4" id="KW-1185">Reference proteome</keyword>
<dbReference type="WBParaSite" id="SSLN_0000403601-mRNA-1">
    <property type="protein sequence ID" value="SSLN_0000403601-mRNA-1"/>
    <property type="gene ID" value="SSLN_0000403601"/>
</dbReference>
<proteinExistence type="predicted"/>
<protein>
    <submittedName>
        <fullName evidence="5">C2H2-type domain-containing protein</fullName>
    </submittedName>
</protein>
<evidence type="ECO:0000256" key="1">
    <source>
        <dbReference type="PROSITE-ProRule" id="PRU00042"/>
    </source>
</evidence>
<dbReference type="AlphaFoldDB" id="A0A183SI52"/>
<keyword evidence="1" id="KW-0862">Zinc</keyword>
<dbReference type="OrthoDB" id="194358at2759"/>
<dbReference type="InterPro" id="IPR013087">
    <property type="entry name" value="Znf_C2H2_type"/>
</dbReference>
<organism evidence="5">
    <name type="scientific">Schistocephalus solidus</name>
    <name type="common">Tapeworm</name>
    <dbReference type="NCBI Taxonomy" id="70667"/>
    <lineage>
        <taxon>Eukaryota</taxon>
        <taxon>Metazoa</taxon>
        <taxon>Spiralia</taxon>
        <taxon>Lophotrochozoa</taxon>
        <taxon>Platyhelminthes</taxon>
        <taxon>Cestoda</taxon>
        <taxon>Eucestoda</taxon>
        <taxon>Diphyllobothriidea</taxon>
        <taxon>Diphyllobothriidae</taxon>
        <taxon>Schistocephalus</taxon>
    </lineage>
</organism>